<protein>
    <submittedName>
        <fullName evidence="2">AAA ATPase domain protein</fullName>
    </submittedName>
</protein>
<dbReference type="PATRIC" id="fig|1310630.3.peg.978"/>
<comment type="caution">
    <text evidence="2">The sequence shown here is derived from an EMBL/GenBank/DDBJ whole genome shotgun (WGS) entry which is preliminary data.</text>
</comment>
<evidence type="ECO:0000313" key="3">
    <source>
        <dbReference type="Proteomes" id="UP000020735"/>
    </source>
</evidence>
<dbReference type="Gene3D" id="3.40.50.300">
    <property type="entry name" value="P-loop containing nucleotide triphosphate hydrolases"/>
    <property type="match status" value="1"/>
</dbReference>
<dbReference type="InterPro" id="IPR003959">
    <property type="entry name" value="ATPase_AAA_core"/>
</dbReference>
<proteinExistence type="predicted"/>
<dbReference type="InterPro" id="IPR027417">
    <property type="entry name" value="P-loop_NTPase"/>
</dbReference>
<reference evidence="2 3" key="1">
    <citation type="submission" date="2014-02" db="EMBL/GenBank/DDBJ databases">
        <title>Comparative genomics and transcriptomics to identify genetic mechanisms underlying the emergence of carbapenem resistant Acinetobacter baumannii (CRAb).</title>
        <authorList>
            <person name="Harris A.D."/>
            <person name="Johnson K.J."/>
            <person name="George J."/>
            <person name="Shefchek K."/>
            <person name="Daugherty S.C."/>
            <person name="Parankush S."/>
            <person name="Sadzewicz L."/>
            <person name="Tallon L."/>
            <person name="Sengamalay N."/>
            <person name="Hazen T.H."/>
            <person name="Rasko D.A."/>
        </authorList>
    </citation>
    <scope>NUCLEOTIDE SEQUENCE [LARGE SCALE GENOMIC DNA]</scope>
    <source>
        <strain evidence="2 3">99063</strain>
    </source>
</reference>
<dbReference type="Proteomes" id="UP000020735">
    <property type="component" value="Unassembled WGS sequence"/>
</dbReference>
<dbReference type="PANTHER" id="PTHR43581">
    <property type="entry name" value="ATP/GTP PHOSPHATASE"/>
    <property type="match status" value="1"/>
</dbReference>
<dbReference type="GO" id="GO:0016887">
    <property type="term" value="F:ATP hydrolysis activity"/>
    <property type="evidence" value="ECO:0007669"/>
    <property type="project" value="InterPro"/>
</dbReference>
<dbReference type="SUPFAM" id="SSF52540">
    <property type="entry name" value="P-loop containing nucleoside triphosphate hydrolases"/>
    <property type="match status" value="1"/>
</dbReference>
<feature type="domain" description="ATPase AAA-type core" evidence="1">
    <location>
        <begin position="25"/>
        <end position="318"/>
    </location>
</feature>
<dbReference type="InterPro" id="IPR051396">
    <property type="entry name" value="Bact_Antivir_Def_Nuclease"/>
</dbReference>
<dbReference type="GO" id="GO:0005524">
    <property type="term" value="F:ATP binding"/>
    <property type="evidence" value="ECO:0007669"/>
    <property type="project" value="InterPro"/>
</dbReference>
<name>A0A009SG87_ACIBA</name>
<evidence type="ECO:0000259" key="1">
    <source>
        <dbReference type="Pfam" id="PF13304"/>
    </source>
</evidence>
<dbReference type="PANTHER" id="PTHR43581:SF4">
    <property type="entry name" value="ATP_GTP PHOSPHATASE"/>
    <property type="match status" value="1"/>
</dbReference>
<dbReference type="EMBL" id="JEXJ01000010">
    <property type="protein sequence ID" value="EXC52762.1"/>
    <property type="molecule type" value="Genomic_DNA"/>
</dbReference>
<accession>A0A009SG87</accession>
<dbReference type="AlphaFoldDB" id="A0A009SG87"/>
<gene>
    <name evidence="2" type="ORF">J529_0997</name>
</gene>
<evidence type="ECO:0000313" key="2">
    <source>
        <dbReference type="EMBL" id="EXC52762.1"/>
    </source>
</evidence>
<dbReference type="Pfam" id="PF13304">
    <property type="entry name" value="AAA_21"/>
    <property type="match status" value="1"/>
</dbReference>
<organism evidence="2 3">
    <name type="scientific">Acinetobacter baumannii 99063</name>
    <dbReference type="NCBI Taxonomy" id="1310630"/>
    <lineage>
        <taxon>Bacteria</taxon>
        <taxon>Pseudomonadati</taxon>
        <taxon>Pseudomonadota</taxon>
        <taxon>Gammaproteobacteria</taxon>
        <taxon>Moraxellales</taxon>
        <taxon>Moraxellaceae</taxon>
        <taxon>Acinetobacter</taxon>
        <taxon>Acinetobacter calcoaceticus/baumannii complex</taxon>
    </lineage>
</organism>
<sequence length="369" mass="43074">MIKYISIENFRCFHQSTFKEFSHVNLIGGLNNSGKSALLEAILLLLSPQLETITLLNKYRNELVTKKNTFDKTWDYLFFNANKLEPIKLKTLSDRYNYEYCLAIKKSENDQFNNVAFYEKLKNSKEESLERAIKDFELFTQKQNIIHSLDLYITDDELNNSFMGSFSFTDSGRLTMLETPTYLFNEVAYRPAKQVITPNQLSKLLDISVDKGHLNEIMETIQIIDDSIIDIRVVENKVLLSRDRVSYLPISLFGDAITSTLYMILTLFSVDEGGYLLIDEVENGIHHSKQLNFIRHICNLAFKRNIQIFMTTHSAEFIKSFNEYSLENEGTKLRYLELVRTRKNRIISNIIEPEVLEYKINHSKNFRGE</sequence>
<dbReference type="RefSeq" id="WP_000598970.1">
    <property type="nucleotide sequence ID" value="NZ_JEXJ01000010.1"/>
</dbReference>